<dbReference type="InterPro" id="IPR000182">
    <property type="entry name" value="GNAT_dom"/>
</dbReference>
<feature type="repeat" description="WD" evidence="4">
    <location>
        <begin position="434"/>
        <end position="465"/>
    </location>
</feature>
<dbReference type="PROSITE" id="PS50294">
    <property type="entry name" value="WD_REPEATS_REGION"/>
    <property type="match status" value="3"/>
</dbReference>
<dbReference type="Gene3D" id="3.40.630.30">
    <property type="match status" value="1"/>
</dbReference>
<dbReference type="InterPro" id="IPR028608">
    <property type="entry name" value="CIAO1/Cia1"/>
</dbReference>
<dbReference type="AlphaFoldDB" id="A0A914I7I7"/>
<proteinExistence type="inferred from homology"/>
<dbReference type="Proteomes" id="UP000887572">
    <property type="component" value="Unplaced"/>
</dbReference>
<evidence type="ECO:0000313" key="8">
    <source>
        <dbReference type="WBParaSite" id="Gr19_v10_g7351.t1"/>
    </source>
</evidence>
<sequence length="642" mass="70635">MLLNWLIRKQQPKPRDDGSSSTSDANSEGADLGRSDQIEAATADANNSRNGVEPAQSEEQVEEARNESPQLHNAQLLELRPPEDEQSMRQLNLLNAICFPVRYPPSHYKRVTRNGLAANSINIGDECGKNLWTMMAYYRGKSSDINNSLLVGAITVSSRNSSCSTPICCCCSEANVVVQQKMFAIQILTLAVLPTFRRRSVATRLLRSLLRQCEEWPNVERIFLHCQVSNEAALALYRAHAKLEPSNCLKSVAVALHTEERLRAVHDRCWALCWHHSGKLLASCGEDRTVKVWQCVALPEDNASSSSSSGGDAIDDDGSGTNTKLKLLCALRGDQTRSIRSVAFSPCGRFLASASFDATVVVYEQQQNEDGDGGAGGGGVLEFEELHRLEGHESEVKCVAFSASGEQLATCSRDKSVWVWQVDDNGDYEVASILQHHTADVKFVLWHPRDELLVSGGYDGSIRFYAFDGDDWITAQVLKDAHEETVWSAAFEPTTGDHLATVGTDRTIRIWRRSSSVSVDDQCTWQKVVEHPLLLTTRWPLYTIAWAGSSAQNVASGGILAVGGGDCFVRLFSFDQDMDALVTLSALRMDSEVNCVSWRTIAKSAHKHWQQLAVALDSGHIHLLQLQQNEKDGSGGGEEGMP</sequence>
<evidence type="ECO:0000256" key="1">
    <source>
        <dbReference type="ARBA" id="ARBA00022574"/>
    </source>
</evidence>
<dbReference type="PROSITE" id="PS51186">
    <property type="entry name" value="GNAT"/>
    <property type="match status" value="1"/>
</dbReference>
<dbReference type="InterPro" id="IPR001680">
    <property type="entry name" value="WD40_rpt"/>
</dbReference>
<evidence type="ECO:0000256" key="3">
    <source>
        <dbReference type="HAMAP-Rule" id="MF_03037"/>
    </source>
</evidence>
<organism evidence="7 8">
    <name type="scientific">Globodera rostochiensis</name>
    <name type="common">Golden nematode worm</name>
    <name type="synonym">Heterodera rostochiensis</name>
    <dbReference type="NCBI Taxonomy" id="31243"/>
    <lineage>
        <taxon>Eukaryota</taxon>
        <taxon>Metazoa</taxon>
        <taxon>Ecdysozoa</taxon>
        <taxon>Nematoda</taxon>
        <taxon>Chromadorea</taxon>
        <taxon>Rhabditida</taxon>
        <taxon>Tylenchina</taxon>
        <taxon>Tylenchomorpha</taxon>
        <taxon>Tylenchoidea</taxon>
        <taxon>Heteroderidae</taxon>
        <taxon>Heteroderinae</taxon>
        <taxon>Globodera</taxon>
    </lineage>
</organism>
<keyword evidence="2" id="KW-0677">Repeat</keyword>
<dbReference type="PANTHER" id="PTHR19920">
    <property type="entry name" value="WD40 PROTEIN CIAO1"/>
    <property type="match status" value="1"/>
</dbReference>
<dbReference type="InterPro" id="IPR016181">
    <property type="entry name" value="Acyl_CoA_acyltransferase"/>
</dbReference>
<dbReference type="HAMAP" id="MF_03037">
    <property type="entry name" value="ciao1"/>
    <property type="match status" value="1"/>
</dbReference>
<dbReference type="PANTHER" id="PTHR19920:SF0">
    <property type="entry name" value="CYTOSOLIC IRON-SULFUR PROTEIN ASSEMBLY PROTEIN CIAO1-RELATED"/>
    <property type="match status" value="1"/>
</dbReference>
<dbReference type="InterPro" id="IPR036322">
    <property type="entry name" value="WD40_repeat_dom_sf"/>
</dbReference>
<feature type="repeat" description="WD" evidence="4">
    <location>
        <begin position="479"/>
        <end position="521"/>
    </location>
</feature>
<evidence type="ECO:0000313" key="7">
    <source>
        <dbReference type="Proteomes" id="UP000887572"/>
    </source>
</evidence>
<comment type="function">
    <text evidence="3">Essential component of the cytosolic iron-sulfur (Fe/S) protein assembly machinery. Required for the maturation of extramitochondrial Fe/S proteins.</text>
</comment>
<feature type="repeat" description="WD" evidence="4">
    <location>
        <begin position="389"/>
        <end position="430"/>
    </location>
</feature>
<dbReference type="PROSITE" id="PS50082">
    <property type="entry name" value="WD_REPEATS_2"/>
    <property type="match status" value="4"/>
</dbReference>
<protein>
    <recommendedName>
        <fullName evidence="3">Probable cytosolic iron-sulfur protein assembly protein CIAO1 homolog</fullName>
    </recommendedName>
</protein>
<dbReference type="Pfam" id="PF00400">
    <property type="entry name" value="WD40"/>
    <property type="match status" value="5"/>
</dbReference>
<feature type="repeat" description="WD" evidence="4">
    <location>
        <begin position="271"/>
        <end position="294"/>
    </location>
</feature>
<dbReference type="SMART" id="SM00320">
    <property type="entry name" value="WD40"/>
    <property type="match status" value="6"/>
</dbReference>
<evidence type="ECO:0000259" key="6">
    <source>
        <dbReference type="PROSITE" id="PS51186"/>
    </source>
</evidence>
<feature type="domain" description="N-acetyltransferase" evidence="6">
    <location>
        <begin position="185"/>
        <end position="265"/>
    </location>
</feature>
<keyword evidence="1 4" id="KW-0853">WD repeat</keyword>
<name>A0A914I7I7_GLORO</name>
<accession>A0A914I7I7</accession>
<evidence type="ECO:0000256" key="5">
    <source>
        <dbReference type="SAM" id="MobiDB-lite"/>
    </source>
</evidence>
<dbReference type="Gene3D" id="2.130.10.10">
    <property type="entry name" value="YVTN repeat-like/Quinoprotein amine dehydrogenase"/>
    <property type="match status" value="1"/>
</dbReference>
<keyword evidence="7" id="KW-1185">Reference proteome</keyword>
<dbReference type="GO" id="GO:0016747">
    <property type="term" value="F:acyltransferase activity, transferring groups other than amino-acyl groups"/>
    <property type="evidence" value="ECO:0007669"/>
    <property type="project" value="InterPro"/>
</dbReference>
<reference evidence="8" key="1">
    <citation type="submission" date="2022-11" db="UniProtKB">
        <authorList>
            <consortium name="WormBaseParasite"/>
        </authorList>
    </citation>
    <scope>IDENTIFICATION</scope>
</reference>
<dbReference type="CDD" id="cd00200">
    <property type="entry name" value="WD40"/>
    <property type="match status" value="1"/>
</dbReference>
<dbReference type="Pfam" id="PF00583">
    <property type="entry name" value="Acetyltransf_1"/>
    <property type="match status" value="1"/>
</dbReference>
<feature type="region of interest" description="Disordered" evidence="5">
    <location>
        <begin position="1"/>
        <end position="73"/>
    </location>
</feature>
<dbReference type="WBParaSite" id="Gr19_v10_g7351.t1">
    <property type="protein sequence ID" value="Gr19_v10_g7351.t1"/>
    <property type="gene ID" value="Gr19_v10_g7351"/>
</dbReference>
<evidence type="ECO:0000256" key="4">
    <source>
        <dbReference type="PROSITE-ProRule" id="PRU00221"/>
    </source>
</evidence>
<dbReference type="GO" id="GO:0097361">
    <property type="term" value="C:cytosolic [4Fe-4S] assembly targeting complex"/>
    <property type="evidence" value="ECO:0007669"/>
    <property type="project" value="InterPro"/>
</dbReference>
<dbReference type="InterPro" id="IPR015943">
    <property type="entry name" value="WD40/YVTN_repeat-like_dom_sf"/>
</dbReference>
<dbReference type="CDD" id="cd04301">
    <property type="entry name" value="NAT_SF"/>
    <property type="match status" value="1"/>
</dbReference>
<comment type="similarity">
    <text evidence="3">Belongs to the WD repeat CIA1 family.</text>
</comment>
<dbReference type="SUPFAM" id="SSF55729">
    <property type="entry name" value="Acyl-CoA N-acyltransferases (Nat)"/>
    <property type="match status" value="1"/>
</dbReference>
<dbReference type="GO" id="GO:0016226">
    <property type="term" value="P:iron-sulfur cluster assembly"/>
    <property type="evidence" value="ECO:0007669"/>
    <property type="project" value="UniProtKB-UniRule"/>
</dbReference>
<dbReference type="SUPFAM" id="SSF50978">
    <property type="entry name" value="WD40 repeat-like"/>
    <property type="match status" value="1"/>
</dbReference>
<evidence type="ECO:0000256" key="2">
    <source>
        <dbReference type="ARBA" id="ARBA00022737"/>
    </source>
</evidence>